<feature type="transmembrane region" description="Helical" evidence="1">
    <location>
        <begin position="22"/>
        <end position="42"/>
    </location>
</feature>
<evidence type="ECO:0000313" key="3">
    <source>
        <dbReference type="Proteomes" id="UP000830671"/>
    </source>
</evidence>
<keyword evidence="1" id="KW-0812">Transmembrane</keyword>
<sequence>MNDNGIFPGLPVSQRVRVFRCYLWLFAYLPLASTLTIGRAAFPKLGRTMCSASLSLKNLAPSPHIPTPCAPPLRMTARLLTHGLHAGLLPTASIAGALWLLPVVEAAGGLSCGM</sequence>
<keyword evidence="1" id="KW-0472">Membrane</keyword>
<evidence type="ECO:0000313" key="2">
    <source>
        <dbReference type="EMBL" id="UQC88243.1"/>
    </source>
</evidence>
<keyword evidence="3" id="KW-1185">Reference proteome</keyword>
<accession>A0A9Q8T326</accession>
<dbReference type="RefSeq" id="XP_049149849.1">
    <property type="nucleotide sequence ID" value="XM_049292703.1"/>
</dbReference>
<gene>
    <name evidence="2" type="ORF">CLUP02_13766</name>
</gene>
<dbReference type="AlphaFoldDB" id="A0A9Q8T326"/>
<dbReference type="EMBL" id="CP019479">
    <property type="protein sequence ID" value="UQC88243.1"/>
    <property type="molecule type" value="Genomic_DNA"/>
</dbReference>
<evidence type="ECO:0000256" key="1">
    <source>
        <dbReference type="SAM" id="Phobius"/>
    </source>
</evidence>
<dbReference type="Proteomes" id="UP000830671">
    <property type="component" value="Chromosome 7"/>
</dbReference>
<dbReference type="GeneID" id="73347713"/>
<proteinExistence type="predicted"/>
<name>A0A9Q8T326_9PEZI</name>
<reference evidence="2" key="1">
    <citation type="journal article" date="2021" name="Mol. Plant Microbe Interact.">
        <title>Complete Genome Sequence of the Plant-Pathogenic Fungus Colletotrichum lupini.</title>
        <authorList>
            <person name="Baroncelli R."/>
            <person name="Pensec F."/>
            <person name="Da Lio D."/>
            <person name="Boufleur T."/>
            <person name="Vicente I."/>
            <person name="Sarrocco S."/>
            <person name="Picot A."/>
            <person name="Baraldi E."/>
            <person name="Sukno S."/>
            <person name="Thon M."/>
            <person name="Le Floch G."/>
        </authorList>
    </citation>
    <scope>NUCLEOTIDE SEQUENCE</scope>
    <source>
        <strain evidence="2">IMI 504893</strain>
    </source>
</reference>
<protein>
    <submittedName>
        <fullName evidence="2">Uncharacterized protein</fullName>
    </submittedName>
</protein>
<organism evidence="2 3">
    <name type="scientific">Colletotrichum lupini</name>
    <dbReference type="NCBI Taxonomy" id="145971"/>
    <lineage>
        <taxon>Eukaryota</taxon>
        <taxon>Fungi</taxon>
        <taxon>Dikarya</taxon>
        <taxon>Ascomycota</taxon>
        <taxon>Pezizomycotina</taxon>
        <taxon>Sordariomycetes</taxon>
        <taxon>Hypocreomycetidae</taxon>
        <taxon>Glomerellales</taxon>
        <taxon>Glomerellaceae</taxon>
        <taxon>Colletotrichum</taxon>
        <taxon>Colletotrichum acutatum species complex</taxon>
    </lineage>
</organism>
<keyword evidence="1" id="KW-1133">Transmembrane helix</keyword>
<dbReference type="KEGG" id="clup:CLUP02_13766"/>